<accession>A0ABR2JZC3</accession>
<comment type="similarity">
    <text evidence="5">Belongs to the protein kinase superfamily.</text>
</comment>
<organism evidence="7 8">
    <name type="scientific">Tritrichomonas musculus</name>
    <dbReference type="NCBI Taxonomy" id="1915356"/>
    <lineage>
        <taxon>Eukaryota</taxon>
        <taxon>Metamonada</taxon>
        <taxon>Parabasalia</taxon>
        <taxon>Tritrichomonadida</taxon>
        <taxon>Tritrichomonadidae</taxon>
        <taxon>Tritrichomonas</taxon>
    </lineage>
</organism>
<dbReference type="InterPro" id="IPR000719">
    <property type="entry name" value="Prot_kinase_dom"/>
</dbReference>
<dbReference type="Proteomes" id="UP001470230">
    <property type="component" value="Unassembled WGS sequence"/>
</dbReference>
<protein>
    <recommendedName>
        <fullName evidence="1">non-specific serine/threonine protein kinase</fullName>
        <ecNumber evidence="1">2.7.11.1</ecNumber>
    </recommendedName>
</protein>
<dbReference type="PANTHER" id="PTHR11909">
    <property type="entry name" value="CASEIN KINASE-RELATED"/>
    <property type="match status" value="1"/>
</dbReference>
<feature type="domain" description="Protein kinase" evidence="6">
    <location>
        <begin position="19"/>
        <end position="274"/>
    </location>
</feature>
<feature type="binding site" evidence="4">
    <location>
        <position position="55"/>
    </location>
    <ligand>
        <name>ATP</name>
        <dbReference type="ChEBI" id="CHEBI:30616"/>
    </ligand>
</feature>
<keyword evidence="5" id="KW-0418">Kinase</keyword>
<dbReference type="InterPro" id="IPR050235">
    <property type="entry name" value="CK1_Ser-Thr_kinase"/>
</dbReference>
<dbReference type="PROSITE" id="PS50011">
    <property type="entry name" value="PROTEIN_KINASE_DOM"/>
    <property type="match status" value="1"/>
</dbReference>
<reference evidence="7 8" key="1">
    <citation type="submission" date="2024-04" db="EMBL/GenBank/DDBJ databases">
        <title>Tritrichomonas musculus Genome.</title>
        <authorList>
            <person name="Alves-Ferreira E."/>
            <person name="Grigg M."/>
            <person name="Lorenzi H."/>
            <person name="Galac M."/>
        </authorList>
    </citation>
    <scope>NUCLEOTIDE SEQUENCE [LARGE SCALE GENOMIC DNA]</scope>
    <source>
        <strain evidence="7 8">EAF2021</strain>
    </source>
</reference>
<comment type="caution">
    <text evidence="7">The sequence shown here is derived from an EMBL/GenBank/DDBJ whole genome shotgun (WGS) entry which is preliminary data.</text>
</comment>
<dbReference type="SUPFAM" id="SSF56112">
    <property type="entry name" value="Protein kinase-like (PK-like)"/>
    <property type="match status" value="1"/>
</dbReference>
<dbReference type="EC" id="2.7.11.1" evidence="1"/>
<dbReference type="Pfam" id="PF00069">
    <property type="entry name" value="Pkinase"/>
    <property type="match status" value="1"/>
</dbReference>
<evidence type="ECO:0000256" key="3">
    <source>
        <dbReference type="ARBA" id="ARBA00022840"/>
    </source>
</evidence>
<dbReference type="InterPro" id="IPR008271">
    <property type="entry name" value="Ser/Thr_kinase_AS"/>
</dbReference>
<dbReference type="EMBL" id="JAPFFF010000008">
    <property type="protein sequence ID" value="KAK8884220.1"/>
    <property type="molecule type" value="Genomic_DNA"/>
</dbReference>
<keyword evidence="8" id="KW-1185">Reference proteome</keyword>
<dbReference type="InterPro" id="IPR017441">
    <property type="entry name" value="Protein_kinase_ATP_BS"/>
</dbReference>
<name>A0ABR2JZC3_9EUKA</name>
<evidence type="ECO:0000256" key="5">
    <source>
        <dbReference type="RuleBase" id="RU000304"/>
    </source>
</evidence>
<sequence length="335" mass="39103">MDSHDRPDFDPGTEIENRFIVIQKLGRGGFGDVYLVEDANKNRYALKTEYLIARKQALLREIEFLKKIKKPFVPNVYFSGEDEICRYFVMDIYGPSLMCCKKNSSKGYLPPQYVILIAEETLYIMESIHKLGIVHRDIKASNFLLRPHNKYPLCLIDFGISNYFIDPKTKHLIPNEGGKFVGTGKYASLNVHRKNQQTPRDDLMSWFFMLADLSQKKLPWSKIKDKDEILSIKESTPASELCQNLPFCMTNLYRIISSLDYGEKPNYKELHEILRQAMKDDCLDWEGYEWKQLWELCPEISDLVSRSPGDEKYDTFDPKCPYKNYLSGDKKCFIC</sequence>
<dbReference type="Gene3D" id="1.10.510.10">
    <property type="entry name" value="Transferase(Phosphotransferase) domain 1"/>
    <property type="match status" value="1"/>
</dbReference>
<proteinExistence type="inferred from homology"/>
<dbReference type="InterPro" id="IPR011009">
    <property type="entry name" value="Kinase-like_dom_sf"/>
</dbReference>
<evidence type="ECO:0000256" key="4">
    <source>
        <dbReference type="PROSITE-ProRule" id="PRU10141"/>
    </source>
</evidence>
<evidence type="ECO:0000259" key="6">
    <source>
        <dbReference type="PROSITE" id="PS50011"/>
    </source>
</evidence>
<keyword evidence="2 4" id="KW-0547">Nucleotide-binding</keyword>
<dbReference type="PROSITE" id="PS00108">
    <property type="entry name" value="PROTEIN_KINASE_ST"/>
    <property type="match status" value="1"/>
</dbReference>
<gene>
    <name evidence="7" type="ORF">M9Y10_043326</name>
</gene>
<evidence type="ECO:0000256" key="1">
    <source>
        <dbReference type="ARBA" id="ARBA00012513"/>
    </source>
</evidence>
<dbReference type="SMART" id="SM00220">
    <property type="entry name" value="S_TKc"/>
    <property type="match status" value="1"/>
</dbReference>
<keyword evidence="5" id="KW-0723">Serine/threonine-protein kinase</keyword>
<evidence type="ECO:0000256" key="2">
    <source>
        <dbReference type="ARBA" id="ARBA00022741"/>
    </source>
</evidence>
<dbReference type="PROSITE" id="PS00107">
    <property type="entry name" value="PROTEIN_KINASE_ATP"/>
    <property type="match status" value="1"/>
</dbReference>
<keyword evidence="3 4" id="KW-0067">ATP-binding</keyword>
<evidence type="ECO:0000313" key="8">
    <source>
        <dbReference type="Proteomes" id="UP001470230"/>
    </source>
</evidence>
<evidence type="ECO:0000313" key="7">
    <source>
        <dbReference type="EMBL" id="KAK8884220.1"/>
    </source>
</evidence>
<keyword evidence="5" id="KW-0808">Transferase</keyword>